<dbReference type="Pfam" id="PF13274">
    <property type="entry name" value="SocA_Panacea"/>
    <property type="match status" value="1"/>
</dbReference>
<keyword evidence="3" id="KW-1185">Reference proteome</keyword>
<proteinExistence type="predicted"/>
<dbReference type="STRING" id="797515.HMPREF9103_00035"/>
<dbReference type="InterPro" id="IPR025272">
    <property type="entry name" value="SocA_Panacea"/>
</dbReference>
<dbReference type="HOGENOM" id="CLU_110683_3_1_9"/>
<organism evidence="2 3">
    <name type="scientific">Lentilactobacillus parafarraginis F0439</name>
    <dbReference type="NCBI Taxonomy" id="797515"/>
    <lineage>
        <taxon>Bacteria</taxon>
        <taxon>Bacillati</taxon>
        <taxon>Bacillota</taxon>
        <taxon>Bacilli</taxon>
        <taxon>Lactobacillales</taxon>
        <taxon>Lactobacillaceae</taxon>
        <taxon>Lentilactobacillus</taxon>
    </lineage>
</organism>
<evidence type="ECO:0000313" key="2">
    <source>
        <dbReference type="EMBL" id="EHM01638.1"/>
    </source>
</evidence>
<dbReference type="RefSeq" id="WP_008210249.1">
    <property type="nucleotide sequence ID" value="NZ_JH414901.1"/>
</dbReference>
<protein>
    <submittedName>
        <fullName evidence="2">Toxin-antitoxin system, antitoxin component, Xre domain protein</fullName>
    </submittedName>
</protein>
<accession>G9ZJY9</accession>
<evidence type="ECO:0000259" key="1">
    <source>
        <dbReference type="Pfam" id="PF13274"/>
    </source>
</evidence>
<gene>
    <name evidence="2" type="ORF">HMPREF9103_00035</name>
</gene>
<name>G9ZJY9_9LACO</name>
<reference evidence="2 3" key="1">
    <citation type="submission" date="2011-09" db="EMBL/GenBank/DDBJ databases">
        <authorList>
            <person name="Weinstock G."/>
            <person name="Sodergren E."/>
            <person name="Clifton S."/>
            <person name="Fulton L."/>
            <person name="Fulton B."/>
            <person name="Courtney L."/>
            <person name="Fronick C."/>
            <person name="Harrison M."/>
            <person name="Strong C."/>
            <person name="Farmer C."/>
            <person name="Delahaunty K."/>
            <person name="Markovic C."/>
            <person name="Hall O."/>
            <person name="Minx P."/>
            <person name="Tomlinson C."/>
            <person name="Mitreva M."/>
            <person name="Hou S."/>
            <person name="Chen J."/>
            <person name="Wollam A."/>
            <person name="Pepin K.H."/>
            <person name="Johnson M."/>
            <person name="Bhonagiri V."/>
            <person name="Zhang X."/>
            <person name="Suruliraj S."/>
            <person name="Warren W."/>
            <person name="Chinwalla A."/>
            <person name="Mardis E.R."/>
            <person name="Wilson R.K."/>
        </authorList>
    </citation>
    <scope>NUCLEOTIDE SEQUENCE [LARGE SCALE GENOMIC DNA]</scope>
    <source>
        <strain evidence="2 3">F0439</strain>
    </source>
</reference>
<evidence type="ECO:0000313" key="3">
    <source>
        <dbReference type="Proteomes" id="UP000004625"/>
    </source>
</evidence>
<comment type="caution">
    <text evidence="2">The sequence shown here is derived from an EMBL/GenBank/DDBJ whole genome shotgun (WGS) entry which is preliminary data.</text>
</comment>
<sequence length="156" mass="18127">MIAVLKLVSWFIVVNRDREQREPNAEKLTQMKVMALLYYVQGTYLALYGKKAFVNDILAWQYGPAVAVVHQHFRGQRVLTHNVTPIDEMNYREVNSDDRLLRVAFEVQETFGAMKATALVTQTKAEKPWQVTPQSDVIDPECLRRYFREHIVKNDG</sequence>
<dbReference type="Proteomes" id="UP000004625">
    <property type="component" value="Unassembled WGS sequence"/>
</dbReference>
<dbReference type="eggNOG" id="COG3600">
    <property type="taxonomic scope" value="Bacteria"/>
</dbReference>
<feature type="domain" description="Antitoxin SocA-like Panacea" evidence="1">
    <location>
        <begin position="36"/>
        <end position="130"/>
    </location>
</feature>
<dbReference type="EMBL" id="AGEY01000002">
    <property type="protein sequence ID" value="EHM01638.1"/>
    <property type="molecule type" value="Genomic_DNA"/>
</dbReference>
<dbReference type="PATRIC" id="fig|797515.3.peg.30"/>
<dbReference type="AlphaFoldDB" id="G9ZJY9"/>